<proteinExistence type="inferred from homology"/>
<name>A0A2J8LMV8_PANTR</name>
<dbReference type="EMBL" id="NBAG03000283">
    <property type="protein sequence ID" value="PNI48607.1"/>
    <property type="molecule type" value="Genomic_DNA"/>
</dbReference>
<dbReference type="SUPFAM" id="SSF53474">
    <property type="entry name" value="alpha/beta-Hydrolases"/>
    <property type="match status" value="1"/>
</dbReference>
<evidence type="ECO:0000256" key="2">
    <source>
        <dbReference type="ARBA" id="ARBA00022801"/>
    </source>
</evidence>
<gene>
    <name evidence="4" type="ORF">CK820_G0027475</name>
</gene>
<dbReference type="ESTHER" id="pantr-a0a2j8lmv7">
    <property type="family name" value="SERHL"/>
</dbReference>
<comment type="caution">
    <text evidence="4">The sequence shown here is derived from an EMBL/GenBank/DDBJ whole genome shotgun (WGS) entry which is preliminary data.</text>
</comment>
<dbReference type="PANTHER" id="PTHR43798">
    <property type="entry name" value="MONOACYLGLYCEROL LIPASE"/>
    <property type="match status" value="1"/>
</dbReference>
<dbReference type="InterPro" id="IPR029058">
    <property type="entry name" value="AB_hydrolase_fold"/>
</dbReference>
<evidence type="ECO:0000256" key="1">
    <source>
        <dbReference type="ARBA" id="ARBA00008645"/>
    </source>
</evidence>
<protein>
    <submittedName>
        <fullName evidence="4">SERHL2 isoform 3</fullName>
    </submittedName>
</protein>
<sequence length="209" mass="23303">MSENAAPGLISELKLAVPWGHIAAKAWGSLQGPPVLCLHGWLDNANSFDRLIPLLPQDFYYVAMDFGGHGLSSHYSPGVPYYLQTFVSEIRRVAAALKWNRFSILGHSFGGVVGGMFSCTFPEMVDKLILLDTPLFLLESDEMENLLTYKRRAIQHVLQVEASQEPSHAFSLKQLLQRLLKSNSYLSEECGELLLQRGTTKVATGREQH</sequence>
<dbReference type="PRINTS" id="PR00111">
    <property type="entry name" value="ABHYDROLASE"/>
</dbReference>
<feature type="domain" description="AB hydrolase-1" evidence="3">
    <location>
        <begin position="33"/>
        <end position="181"/>
    </location>
</feature>
<evidence type="ECO:0000313" key="4">
    <source>
        <dbReference type="EMBL" id="PNI48607.1"/>
    </source>
</evidence>
<dbReference type="Gene3D" id="3.40.50.1820">
    <property type="entry name" value="alpha/beta hydrolase"/>
    <property type="match status" value="1"/>
</dbReference>
<organism evidence="4 5">
    <name type="scientific">Pan troglodytes</name>
    <name type="common">Chimpanzee</name>
    <dbReference type="NCBI Taxonomy" id="9598"/>
    <lineage>
        <taxon>Eukaryota</taxon>
        <taxon>Metazoa</taxon>
        <taxon>Chordata</taxon>
        <taxon>Craniata</taxon>
        <taxon>Vertebrata</taxon>
        <taxon>Euteleostomi</taxon>
        <taxon>Mammalia</taxon>
        <taxon>Eutheria</taxon>
        <taxon>Euarchontoglires</taxon>
        <taxon>Primates</taxon>
        <taxon>Haplorrhini</taxon>
        <taxon>Catarrhini</taxon>
        <taxon>Hominidae</taxon>
        <taxon>Pan</taxon>
    </lineage>
</organism>
<evidence type="ECO:0000313" key="5">
    <source>
        <dbReference type="Proteomes" id="UP000236370"/>
    </source>
</evidence>
<dbReference type="InterPro" id="IPR000073">
    <property type="entry name" value="AB_hydrolase_1"/>
</dbReference>
<dbReference type="AlphaFoldDB" id="A0A2J8LMV8"/>
<dbReference type="PANTHER" id="PTHR43798:SF14">
    <property type="entry name" value="SERINE HYDROLASE-LIKE PROTEIN DDB_G0286239"/>
    <property type="match status" value="1"/>
</dbReference>
<dbReference type="InterPro" id="IPR050266">
    <property type="entry name" value="AB_hydrolase_sf"/>
</dbReference>
<reference evidence="4 5" key="1">
    <citation type="submission" date="2017-12" db="EMBL/GenBank/DDBJ databases">
        <title>High-resolution comparative analysis of great ape genomes.</title>
        <authorList>
            <person name="Pollen A."/>
            <person name="Hastie A."/>
            <person name="Hormozdiari F."/>
            <person name="Dougherty M."/>
            <person name="Liu R."/>
            <person name="Chaisson M."/>
            <person name="Hoppe E."/>
            <person name="Hill C."/>
            <person name="Pang A."/>
            <person name="Hillier L."/>
            <person name="Baker C."/>
            <person name="Armstrong J."/>
            <person name="Shendure J."/>
            <person name="Paten B."/>
            <person name="Wilson R."/>
            <person name="Chao H."/>
            <person name="Schneider V."/>
            <person name="Ventura M."/>
            <person name="Kronenberg Z."/>
            <person name="Murali S."/>
            <person name="Gordon D."/>
            <person name="Cantsilieris S."/>
            <person name="Munson K."/>
            <person name="Nelson B."/>
            <person name="Raja A."/>
            <person name="Underwood J."/>
            <person name="Diekhans M."/>
            <person name="Fiddes I."/>
            <person name="Haussler D."/>
            <person name="Eichler E."/>
        </authorList>
    </citation>
    <scope>NUCLEOTIDE SEQUENCE [LARGE SCALE GENOMIC DNA]</scope>
    <source>
        <strain evidence="4">Yerkes chimp pedigree #C0471</strain>
    </source>
</reference>
<evidence type="ECO:0000259" key="3">
    <source>
        <dbReference type="Pfam" id="PF00561"/>
    </source>
</evidence>
<accession>A0A2J8LMV8</accession>
<dbReference type="Proteomes" id="UP000236370">
    <property type="component" value="Unassembled WGS sequence"/>
</dbReference>
<keyword evidence="2" id="KW-0378">Hydrolase</keyword>
<dbReference type="Pfam" id="PF00561">
    <property type="entry name" value="Abhydrolase_1"/>
    <property type="match status" value="1"/>
</dbReference>
<dbReference type="GO" id="GO:0016787">
    <property type="term" value="F:hydrolase activity"/>
    <property type="evidence" value="ECO:0007669"/>
    <property type="project" value="UniProtKB-KW"/>
</dbReference>
<comment type="similarity">
    <text evidence="1">Belongs to the AB hydrolase superfamily.</text>
</comment>